<accession>A0ABV4NJX6</accession>
<evidence type="ECO:0000256" key="1">
    <source>
        <dbReference type="SAM" id="MobiDB-lite"/>
    </source>
</evidence>
<dbReference type="Pfam" id="PF04375">
    <property type="entry name" value="HemX"/>
    <property type="match status" value="1"/>
</dbReference>
<keyword evidence="3" id="KW-0489">Methyltransferase</keyword>
<feature type="compositionally biased region" description="Polar residues" evidence="1">
    <location>
        <begin position="129"/>
        <end position="139"/>
    </location>
</feature>
<evidence type="ECO:0000313" key="3">
    <source>
        <dbReference type="EMBL" id="MFA0789580.1"/>
    </source>
</evidence>
<protein>
    <submittedName>
        <fullName evidence="3">Uroporphyrinogen-III C-methyltransferase</fullName>
        <ecNumber evidence="3">2.1.1.107</ecNumber>
    </submittedName>
</protein>
<dbReference type="Proteomes" id="UP001569414">
    <property type="component" value="Unassembled WGS sequence"/>
</dbReference>
<dbReference type="GO" id="GO:0032259">
    <property type="term" value="P:methylation"/>
    <property type="evidence" value="ECO:0007669"/>
    <property type="project" value="UniProtKB-KW"/>
</dbReference>
<reference evidence="3 4" key="1">
    <citation type="submission" date="2024-08" db="EMBL/GenBank/DDBJ databases">
        <authorList>
            <person name="Ishaq N."/>
        </authorList>
    </citation>
    <scope>NUCLEOTIDE SEQUENCE [LARGE SCALE GENOMIC DNA]</scope>
    <source>
        <strain evidence="3 4">JCM 30400</strain>
    </source>
</reference>
<keyword evidence="3" id="KW-0808">Transferase</keyword>
<sequence length="453" mass="50515">MTNEKSKDNASTPAGDLTADTLAKQESKSNFAKATQGKKKDKPPQDATLSGKSGGRWWWLVFILLLIALIAFAWHSWPQLRNRIAQFDFPAFKQTASPQETDRQGEASAPNTTAQPPVDTTPAEPVSNAEPSSDSTPSEAQPPQPSVETTTSLLNQQLDQLQQADTTLRNQIQLQARTIAQLQQQLAGMQRSMTAQGNRLSELGNVSREDWQLAEADYLLRMANQRLMLEDNSSAALGLVEKVDTILRQVNLPDLYGVRQQLARDITALKLVENIDREGLYLRLRALEEQLIRARIQPEFDIAHSQAQKTQEEPAQEGQTPWQRSWRRFTTFLRDSVRPIDGDINPVMLSPQSETRFRQTLRLNMEQAQLALLRGDSTVYKDALNSARELLLTYGTANTQRNALAQQLAELSEKPIQAQMPDLNASQVALYNYIELLHKTSGHGADTPGGGNP</sequence>
<evidence type="ECO:0000313" key="4">
    <source>
        <dbReference type="Proteomes" id="UP001569414"/>
    </source>
</evidence>
<dbReference type="PANTHER" id="PTHR38043:SF1">
    <property type="entry name" value="PROTEIN HEMX"/>
    <property type="match status" value="1"/>
</dbReference>
<dbReference type="PANTHER" id="PTHR38043">
    <property type="entry name" value="PROTEIN HEMX"/>
    <property type="match status" value="1"/>
</dbReference>
<gene>
    <name evidence="3" type="ORF">ACCI51_03415</name>
</gene>
<evidence type="ECO:0000256" key="2">
    <source>
        <dbReference type="SAM" id="Phobius"/>
    </source>
</evidence>
<dbReference type="GO" id="GO:0004851">
    <property type="term" value="F:uroporphyrin-III C-methyltransferase activity"/>
    <property type="evidence" value="ECO:0007669"/>
    <property type="project" value="UniProtKB-EC"/>
</dbReference>
<keyword evidence="2" id="KW-0472">Membrane</keyword>
<name>A0ABV4NJX6_9GAMM</name>
<feature type="region of interest" description="Disordered" evidence="1">
    <location>
        <begin position="95"/>
        <end position="149"/>
    </location>
</feature>
<keyword evidence="2" id="KW-1133">Transmembrane helix</keyword>
<organism evidence="3 4">
    <name type="scientific">Microbulbifer echini</name>
    <dbReference type="NCBI Taxonomy" id="1529067"/>
    <lineage>
        <taxon>Bacteria</taxon>
        <taxon>Pseudomonadati</taxon>
        <taxon>Pseudomonadota</taxon>
        <taxon>Gammaproteobacteria</taxon>
        <taxon>Cellvibrionales</taxon>
        <taxon>Microbulbiferaceae</taxon>
        <taxon>Microbulbifer</taxon>
    </lineage>
</organism>
<dbReference type="RefSeq" id="WP_371842606.1">
    <property type="nucleotide sequence ID" value="NZ_JBGMEL010000002.1"/>
</dbReference>
<proteinExistence type="predicted"/>
<comment type="caution">
    <text evidence="3">The sequence shown here is derived from an EMBL/GenBank/DDBJ whole genome shotgun (WGS) entry which is preliminary data.</text>
</comment>
<feature type="transmembrane region" description="Helical" evidence="2">
    <location>
        <begin position="57"/>
        <end position="77"/>
    </location>
</feature>
<keyword evidence="2" id="KW-0812">Transmembrane</keyword>
<dbReference type="InterPro" id="IPR007470">
    <property type="entry name" value="HemX"/>
</dbReference>
<feature type="region of interest" description="Disordered" evidence="1">
    <location>
        <begin position="1"/>
        <end position="51"/>
    </location>
</feature>
<dbReference type="EC" id="2.1.1.107" evidence="3"/>
<dbReference type="EMBL" id="JBGMEL010000002">
    <property type="protein sequence ID" value="MFA0789580.1"/>
    <property type="molecule type" value="Genomic_DNA"/>
</dbReference>
<keyword evidence="4" id="KW-1185">Reference proteome</keyword>